<gene>
    <name evidence="2" type="ORF">L1049_017377</name>
</gene>
<feature type="domain" description="Pleiotropic ABC efflux transporter N-terminal" evidence="1">
    <location>
        <begin position="98"/>
        <end position="146"/>
    </location>
</feature>
<comment type="caution">
    <text evidence="2">The sequence shown here is derived from an EMBL/GenBank/DDBJ whole genome shotgun (WGS) entry which is preliminary data.</text>
</comment>
<protein>
    <recommendedName>
        <fullName evidence="1">Pleiotropic ABC efflux transporter N-terminal domain-containing protein</fullName>
    </recommendedName>
</protein>
<evidence type="ECO:0000259" key="1">
    <source>
        <dbReference type="Pfam" id="PF14510"/>
    </source>
</evidence>
<accession>A0AAP0X7C6</accession>
<dbReference type="PANTHER" id="PTHR48040:SF18">
    <property type="entry name" value="PLEIOTROPIC DRUG RESISTANCE PROTEIN 3-LIKE ISOFORM X1"/>
    <property type="match status" value="1"/>
</dbReference>
<sequence length="208" mass="23811">MELTDIGRNIQSSFQHHASSFRSSSGGDSISEEEELELQWAAIQRLPTLERVRTSVFDNNHDECSTKEFEGKRVVDVTKLGALERHLFIEKLIKHIENDNLQLLQKQRERIDRVGVKLPTVEVRYKNLYVEAECVVQGKPLPTLWNSLASMLSVFTKPIRCKSQEAKISILRDVSGIIKPSRKWENYLAIGSRRKTKSVPQGQRGNLL</sequence>
<dbReference type="EMBL" id="JBBPBK010000003">
    <property type="protein sequence ID" value="KAK9288908.1"/>
    <property type="molecule type" value="Genomic_DNA"/>
</dbReference>
<organism evidence="2 3">
    <name type="scientific">Liquidambar formosana</name>
    <name type="common">Formosan gum</name>
    <dbReference type="NCBI Taxonomy" id="63359"/>
    <lineage>
        <taxon>Eukaryota</taxon>
        <taxon>Viridiplantae</taxon>
        <taxon>Streptophyta</taxon>
        <taxon>Embryophyta</taxon>
        <taxon>Tracheophyta</taxon>
        <taxon>Spermatophyta</taxon>
        <taxon>Magnoliopsida</taxon>
        <taxon>eudicotyledons</taxon>
        <taxon>Gunneridae</taxon>
        <taxon>Pentapetalae</taxon>
        <taxon>Saxifragales</taxon>
        <taxon>Altingiaceae</taxon>
        <taxon>Liquidambar</taxon>
    </lineage>
</organism>
<dbReference type="AlphaFoldDB" id="A0AAP0X7C6"/>
<keyword evidence="3" id="KW-1185">Reference proteome</keyword>
<evidence type="ECO:0000313" key="3">
    <source>
        <dbReference type="Proteomes" id="UP001415857"/>
    </source>
</evidence>
<name>A0AAP0X7C6_LIQFO</name>
<dbReference type="Proteomes" id="UP001415857">
    <property type="component" value="Unassembled WGS sequence"/>
</dbReference>
<dbReference type="Pfam" id="PF14510">
    <property type="entry name" value="ABC_trans_N"/>
    <property type="match status" value="1"/>
</dbReference>
<proteinExistence type="predicted"/>
<dbReference type="InterPro" id="IPR029481">
    <property type="entry name" value="ABC_trans_N"/>
</dbReference>
<evidence type="ECO:0000313" key="2">
    <source>
        <dbReference type="EMBL" id="KAK9288908.1"/>
    </source>
</evidence>
<dbReference type="PANTHER" id="PTHR48040">
    <property type="entry name" value="PLEIOTROPIC DRUG RESISTANCE PROTEIN 1-LIKE ISOFORM X1"/>
    <property type="match status" value="1"/>
</dbReference>
<reference evidence="2 3" key="1">
    <citation type="journal article" date="2024" name="Plant J.">
        <title>Genome sequences and population genomics reveal climatic adaptation and genomic divergence between two closely related sweetgum species.</title>
        <authorList>
            <person name="Xu W.Q."/>
            <person name="Ren C.Q."/>
            <person name="Zhang X.Y."/>
            <person name="Comes H.P."/>
            <person name="Liu X.H."/>
            <person name="Li Y.G."/>
            <person name="Kettle C.J."/>
            <person name="Jalonen R."/>
            <person name="Gaisberger H."/>
            <person name="Ma Y.Z."/>
            <person name="Qiu Y.X."/>
        </authorList>
    </citation>
    <scope>NUCLEOTIDE SEQUENCE [LARGE SCALE GENOMIC DNA]</scope>
    <source>
        <strain evidence="2">Hangzhou</strain>
    </source>
</reference>